<accession>Q6BJU5</accession>
<gene>
    <name evidence="1" type="ordered locus">DEHA2F27324g</name>
</gene>
<dbReference type="HOGENOM" id="CLU_2654466_0_0_1"/>
<dbReference type="GeneID" id="2903409"/>
<dbReference type="InParanoid" id="Q6BJU5"/>
<dbReference type="RefSeq" id="XP_461526.2">
    <property type="nucleotide sequence ID" value="XM_461526.1"/>
</dbReference>
<evidence type="ECO:0000313" key="2">
    <source>
        <dbReference type="Proteomes" id="UP000000599"/>
    </source>
</evidence>
<reference evidence="1 2" key="1">
    <citation type="journal article" date="2004" name="Nature">
        <title>Genome evolution in yeasts.</title>
        <authorList>
            <consortium name="Genolevures"/>
            <person name="Dujon B."/>
            <person name="Sherman D."/>
            <person name="Fischer G."/>
            <person name="Durrens P."/>
            <person name="Casaregola S."/>
            <person name="Lafontaine I."/>
            <person name="de Montigny J."/>
            <person name="Marck C."/>
            <person name="Neuveglise C."/>
            <person name="Talla E."/>
            <person name="Goffard N."/>
            <person name="Frangeul L."/>
            <person name="Aigle M."/>
            <person name="Anthouard V."/>
            <person name="Babour A."/>
            <person name="Barbe V."/>
            <person name="Barnay S."/>
            <person name="Blanchin S."/>
            <person name="Beckerich J.M."/>
            <person name="Beyne E."/>
            <person name="Bleykasten C."/>
            <person name="Boisrame A."/>
            <person name="Boyer J."/>
            <person name="Cattolico L."/>
            <person name="Confanioleri F."/>
            <person name="de Daruvar A."/>
            <person name="Despons L."/>
            <person name="Fabre E."/>
            <person name="Fairhead C."/>
            <person name="Ferry-Dumazet H."/>
            <person name="Groppi A."/>
            <person name="Hantraye F."/>
            <person name="Hennequin C."/>
            <person name="Jauniaux N."/>
            <person name="Joyet P."/>
            <person name="Kachouri R."/>
            <person name="Kerrest A."/>
            <person name="Koszul R."/>
            <person name="Lemaire M."/>
            <person name="Lesur I."/>
            <person name="Ma L."/>
            <person name="Muller H."/>
            <person name="Nicaud J.M."/>
            <person name="Nikolski M."/>
            <person name="Oztas S."/>
            <person name="Ozier-Kalogeropoulos O."/>
            <person name="Pellenz S."/>
            <person name="Potier S."/>
            <person name="Richard G.F."/>
            <person name="Straub M.L."/>
            <person name="Suleau A."/>
            <person name="Swennene D."/>
            <person name="Tekaia F."/>
            <person name="Wesolowski-Louvel M."/>
            <person name="Westhof E."/>
            <person name="Wirth B."/>
            <person name="Zeniou-Meyer M."/>
            <person name="Zivanovic I."/>
            <person name="Bolotin-Fukuhara M."/>
            <person name="Thierry A."/>
            <person name="Bouchier C."/>
            <person name="Caudron B."/>
            <person name="Scarpelli C."/>
            <person name="Gaillardin C."/>
            <person name="Weissenbach J."/>
            <person name="Wincker P."/>
            <person name="Souciet J.L."/>
        </authorList>
    </citation>
    <scope>NUCLEOTIDE SEQUENCE [LARGE SCALE GENOMIC DNA]</scope>
    <source>
        <strain evidence="2">ATCC 36239 / CBS 767 / BCRC 21394 / JCM 1990 / NBRC 0083 / IGC 2968</strain>
    </source>
</reference>
<organism evidence="1 2">
    <name type="scientific">Debaryomyces hansenii (strain ATCC 36239 / CBS 767 / BCRC 21394 / JCM 1990 / NBRC 0083 / IGC 2968)</name>
    <name type="common">Yeast</name>
    <name type="synonym">Torulaspora hansenii</name>
    <dbReference type="NCBI Taxonomy" id="284592"/>
    <lineage>
        <taxon>Eukaryota</taxon>
        <taxon>Fungi</taxon>
        <taxon>Dikarya</taxon>
        <taxon>Ascomycota</taxon>
        <taxon>Saccharomycotina</taxon>
        <taxon>Pichiomycetes</taxon>
        <taxon>Debaryomycetaceae</taxon>
        <taxon>Debaryomyces</taxon>
    </lineage>
</organism>
<dbReference type="KEGG" id="dha:DEHA2F27324g"/>
<dbReference type="VEuPathDB" id="FungiDB:DEHA2F27324g"/>
<dbReference type="Proteomes" id="UP000000599">
    <property type="component" value="Chromosome F"/>
</dbReference>
<keyword evidence="2" id="KW-1185">Reference proteome</keyword>
<protein>
    <submittedName>
        <fullName evidence="1">DEHA2F27324p</fullName>
    </submittedName>
</protein>
<sequence length="76" mass="9031">MYLKEEINETVELIVKVFYPAKAKRDHNKYVVKKQDIFENCRKAYLCEKRAYERFIPNSGLTTFILHKNSNMGDSL</sequence>
<dbReference type="AlphaFoldDB" id="Q6BJU5"/>
<proteinExistence type="predicted"/>
<evidence type="ECO:0000313" key="1">
    <source>
        <dbReference type="EMBL" id="CAG89959.2"/>
    </source>
</evidence>
<dbReference type="EMBL" id="CR382138">
    <property type="protein sequence ID" value="CAG89959.2"/>
    <property type="molecule type" value="Genomic_DNA"/>
</dbReference>
<name>Q6BJU5_DEBHA</name>